<feature type="domain" description="Transcription factor zinc-finger" evidence="1">
    <location>
        <begin position="47"/>
        <end position="86"/>
    </location>
</feature>
<evidence type="ECO:0000313" key="3">
    <source>
        <dbReference type="Proteomes" id="UP000709959"/>
    </source>
</evidence>
<dbReference type="EMBL" id="JADKCH010000011">
    <property type="protein sequence ID" value="MBK8573075.1"/>
    <property type="molecule type" value="Genomic_DNA"/>
</dbReference>
<gene>
    <name evidence="2" type="ORF">IPN91_10595</name>
</gene>
<dbReference type="Proteomes" id="UP000709959">
    <property type="component" value="Unassembled WGS sequence"/>
</dbReference>
<organism evidence="2 3">
    <name type="scientific">Candidatus Geothrix odensensis</name>
    <dbReference type="NCBI Taxonomy" id="2954440"/>
    <lineage>
        <taxon>Bacteria</taxon>
        <taxon>Pseudomonadati</taxon>
        <taxon>Acidobacteriota</taxon>
        <taxon>Holophagae</taxon>
        <taxon>Holophagales</taxon>
        <taxon>Holophagaceae</taxon>
        <taxon>Geothrix</taxon>
    </lineage>
</organism>
<name>A0A936F3D9_9BACT</name>
<dbReference type="Pfam" id="PF13453">
    <property type="entry name" value="Zn_ribbon_TFIIB"/>
    <property type="match status" value="1"/>
</dbReference>
<proteinExistence type="predicted"/>
<evidence type="ECO:0000313" key="2">
    <source>
        <dbReference type="EMBL" id="MBK8573075.1"/>
    </source>
</evidence>
<accession>A0A936F3D9</accession>
<dbReference type="InterPro" id="IPR027392">
    <property type="entry name" value="TF_Znf"/>
</dbReference>
<sequence>MPVKPSTPEETFFAQQELERRRSLALAREEQLRAEERRTLKERHWMRCPKCGMELLEIEHLGHRVDQCSACRGLWLDAGELESLTRAEEGGFLGNLKKAFWT</sequence>
<protein>
    <submittedName>
        <fullName evidence="2">Zf-TFIIB domain-containing protein</fullName>
    </submittedName>
</protein>
<reference evidence="2 3" key="1">
    <citation type="submission" date="2020-10" db="EMBL/GenBank/DDBJ databases">
        <title>Connecting structure to function with the recovery of over 1000 high-quality activated sludge metagenome-assembled genomes encoding full-length rRNA genes using long-read sequencing.</title>
        <authorList>
            <person name="Singleton C.M."/>
            <person name="Petriglieri F."/>
            <person name="Kristensen J.M."/>
            <person name="Kirkegaard R.H."/>
            <person name="Michaelsen T.Y."/>
            <person name="Andersen M.H."/>
            <person name="Karst S.M."/>
            <person name="Dueholm M.S."/>
            <person name="Nielsen P.H."/>
            <person name="Albertsen M."/>
        </authorList>
    </citation>
    <scope>NUCLEOTIDE SEQUENCE [LARGE SCALE GENOMIC DNA]</scope>
    <source>
        <strain evidence="2">OdNE_18-Q3-R46-58_MAXAC.008</strain>
    </source>
</reference>
<evidence type="ECO:0000259" key="1">
    <source>
        <dbReference type="Pfam" id="PF13453"/>
    </source>
</evidence>
<comment type="caution">
    <text evidence="2">The sequence shown here is derived from an EMBL/GenBank/DDBJ whole genome shotgun (WGS) entry which is preliminary data.</text>
</comment>
<dbReference type="AlphaFoldDB" id="A0A936F3D9"/>